<accession>A0A3S4FH28</accession>
<protein>
    <submittedName>
        <fullName evidence="1">Uncharacterized protein</fullName>
    </submittedName>
</protein>
<dbReference type="KEGG" id="sof:NCTC11214_00187"/>
<dbReference type="AlphaFoldDB" id="A0A3S4FH28"/>
<gene>
    <name evidence="1" type="ORF">NCTC11214_00187</name>
</gene>
<dbReference type="Proteomes" id="UP000281391">
    <property type="component" value="Chromosome"/>
</dbReference>
<evidence type="ECO:0000313" key="1">
    <source>
        <dbReference type="EMBL" id="VDZ51404.1"/>
    </source>
</evidence>
<organism evidence="1 2">
    <name type="scientific">Serratia odorifera</name>
    <dbReference type="NCBI Taxonomy" id="618"/>
    <lineage>
        <taxon>Bacteria</taxon>
        <taxon>Pseudomonadati</taxon>
        <taxon>Pseudomonadota</taxon>
        <taxon>Gammaproteobacteria</taxon>
        <taxon>Enterobacterales</taxon>
        <taxon>Yersiniaceae</taxon>
        <taxon>Serratia</taxon>
    </lineage>
</organism>
<evidence type="ECO:0000313" key="2">
    <source>
        <dbReference type="Proteomes" id="UP000281391"/>
    </source>
</evidence>
<dbReference type="EMBL" id="LR134117">
    <property type="protein sequence ID" value="VDZ51404.1"/>
    <property type="molecule type" value="Genomic_DNA"/>
</dbReference>
<reference evidence="1 2" key="1">
    <citation type="submission" date="2018-12" db="EMBL/GenBank/DDBJ databases">
        <authorList>
            <consortium name="Pathogen Informatics"/>
        </authorList>
    </citation>
    <scope>NUCLEOTIDE SEQUENCE [LARGE SCALE GENOMIC DNA]</scope>
    <source>
        <strain evidence="1 2">NCTC11214</strain>
    </source>
</reference>
<dbReference type="RefSeq" id="WP_128135884.1">
    <property type="nucleotide sequence ID" value="NZ_LR134117.1"/>
</dbReference>
<sequence length="114" mass="12607">MTKAYAVPGVYVTETSGLSLSIQQGETAVPVFVGVFNAKNQKETLAAKAPLTCVRVDSWLDFSHKFAPSDSITIDVTQNLPHVQDERFMGVEQCPVVFRERGRTLLRIACPPRQ</sequence>
<name>A0A3S4FH28_SEROD</name>
<proteinExistence type="predicted"/>